<name>F8WWC8_9BACT</name>
<reference evidence="2 3" key="1">
    <citation type="submission" date="2011-04" db="EMBL/GenBank/DDBJ databases">
        <title>The Genome Sequence of Dysgonomonas mossii DSM 22836.</title>
        <authorList>
            <consortium name="The Broad Institute Genome Sequencing Platform"/>
            <person name="Earl A."/>
            <person name="Ward D."/>
            <person name="Feldgarden M."/>
            <person name="Gevers D."/>
            <person name="Pudlo N."/>
            <person name="Martens E."/>
            <person name="Allen-Vercoe E."/>
            <person name="Young S.K."/>
            <person name="Zeng Q."/>
            <person name="Gargeya S."/>
            <person name="Fitzgerald M."/>
            <person name="Haas B."/>
            <person name="Abouelleil A."/>
            <person name="Alvarado L."/>
            <person name="Arachchi H.M."/>
            <person name="Berlin A."/>
            <person name="Brown A."/>
            <person name="Chapman S.B."/>
            <person name="Chen Z."/>
            <person name="Dunbar C."/>
            <person name="Freedman E."/>
            <person name="Gearin G."/>
            <person name="Gellesch M."/>
            <person name="Goldberg J."/>
            <person name="Griggs A."/>
            <person name="Gujja S."/>
            <person name="Heiman D."/>
            <person name="Howarth C."/>
            <person name="Larson L."/>
            <person name="Lui A."/>
            <person name="MacDonald P.J.P."/>
            <person name="Mehta T."/>
            <person name="Montmayeur A."/>
            <person name="Murphy C."/>
            <person name="Neiman D."/>
            <person name="Pearson M."/>
            <person name="Priest M."/>
            <person name="Roberts A."/>
            <person name="Saif S."/>
            <person name="Shea T."/>
            <person name="Shenoy N."/>
            <person name="Sisk P."/>
            <person name="Stolte C."/>
            <person name="Sykes S."/>
            <person name="Yandava C."/>
            <person name="Wortman J."/>
            <person name="Nusbaum C."/>
            <person name="Birren B."/>
        </authorList>
    </citation>
    <scope>NUCLEOTIDE SEQUENCE [LARGE SCALE GENOMIC DNA]</scope>
    <source>
        <strain evidence="2 3">DSM 22836</strain>
    </source>
</reference>
<evidence type="ECO:0000313" key="3">
    <source>
        <dbReference type="Proteomes" id="UP000006420"/>
    </source>
</evidence>
<accession>F8WWC8</accession>
<protein>
    <submittedName>
        <fullName evidence="2">Uncharacterized protein</fullName>
    </submittedName>
</protein>
<keyword evidence="3" id="KW-1185">Reference proteome</keyword>
<dbReference type="Proteomes" id="UP000006420">
    <property type="component" value="Unassembled WGS sequence"/>
</dbReference>
<comment type="caution">
    <text evidence="2">The sequence shown here is derived from an EMBL/GenBank/DDBJ whole genome shotgun (WGS) entry which is preliminary data.</text>
</comment>
<proteinExistence type="predicted"/>
<evidence type="ECO:0000313" key="2">
    <source>
        <dbReference type="EMBL" id="EGK06262.1"/>
    </source>
</evidence>
<evidence type="ECO:0000256" key="1">
    <source>
        <dbReference type="SAM" id="Phobius"/>
    </source>
</evidence>
<gene>
    <name evidence="2" type="ORF">HMPREF9456_00136</name>
</gene>
<keyword evidence="1" id="KW-0472">Membrane</keyword>
<organism evidence="2 3">
    <name type="scientific">Dysgonomonas mossii DSM 22836</name>
    <dbReference type="NCBI Taxonomy" id="742767"/>
    <lineage>
        <taxon>Bacteria</taxon>
        <taxon>Pseudomonadati</taxon>
        <taxon>Bacteroidota</taxon>
        <taxon>Bacteroidia</taxon>
        <taxon>Bacteroidales</taxon>
        <taxon>Dysgonomonadaceae</taxon>
        <taxon>Dysgonomonas</taxon>
    </lineage>
</organism>
<dbReference type="AlphaFoldDB" id="F8WWC8"/>
<keyword evidence="1" id="KW-0812">Transmembrane</keyword>
<sequence length="38" mass="4547">MGVKFVFVITIIYTVVFVVFVVMEMLYIEFKLIRKSNE</sequence>
<dbReference type="HOGENOM" id="CLU_3327269_0_0_10"/>
<keyword evidence="1" id="KW-1133">Transmembrane helix</keyword>
<feature type="transmembrane region" description="Helical" evidence="1">
    <location>
        <begin position="6"/>
        <end position="28"/>
    </location>
</feature>
<dbReference type="EMBL" id="ADLW01000001">
    <property type="protein sequence ID" value="EGK06262.1"/>
    <property type="molecule type" value="Genomic_DNA"/>
</dbReference>